<feature type="domain" description="Resolvase/invertase-type recombinase catalytic" evidence="2">
    <location>
        <begin position="1"/>
        <end position="143"/>
    </location>
</feature>
<dbReference type="InterPro" id="IPR036162">
    <property type="entry name" value="Resolvase-like_N_sf"/>
</dbReference>
<dbReference type="RefSeq" id="WP_109725825.1">
    <property type="nucleotide sequence ID" value="NZ_QGDI01000003.1"/>
</dbReference>
<feature type="coiled-coil region" evidence="1">
    <location>
        <begin position="393"/>
        <end position="449"/>
    </location>
</feature>
<comment type="caution">
    <text evidence="4">The sequence shown here is derived from an EMBL/GenBank/DDBJ whole genome shotgun (WGS) entry which is preliminary data.</text>
</comment>
<dbReference type="Pfam" id="PF13408">
    <property type="entry name" value="Zn_ribbon_recom"/>
    <property type="match status" value="1"/>
</dbReference>
<name>A0A315YPV4_RUMFL</name>
<feature type="domain" description="Recombinase" evidence="3">
    <location>
        <begin position="151"/>
        <end position="304"/>
    </location>
</feature>
<dbReference type="PROSITE" id="PS51737">
    <property type="entry name" value="RECOMBINASE_DNA_BIND"/>
    <property type="match status" value="1"/>
</dbReference>
<protein>
    <submittedName>
        <fullName evidence="4">DNA invertase Pin-like site-specific DNA recombinase</fullName>
    </submittedName>
</protein>
<dbReference type="GO" id="GO:0000150">
    <property type="term" value="F:DNA strand exchange activity"/>
    <property type="evidence" value="ECO:0007669"/>
    <property type="project" value="InterPro"/>
</dbReference>
<evidence type="ECO:0000259" key="2">
    <source>
        <dbReference type="PROSITE" id="PS51736"/>
    </source>
</evidence>
<accession>A0A315YPV4</accession>
<evidence type="ECO:0000256" key="1">
    <source>
        <dbReference type="SAM" id="Coils"/>
    </source>
</evidence>
<dbReference type="CDD" id="cd03768">
    <property type="entry name" value="SR_ResInv"/>
    <property type="match status" value="1"/>
</dbReference>
<dbReference type="Gene3D" id="3.90.1750.20">
    <property type="entry name" value="Putative Large Serine Recombinase, Chain B, Domain 2"/>
    <property type="match status" value="1"/>
</dbReference>
<dbReference type="Proteomes" id="UP000245720">
    <property type="component" value="Unassembled WGS sequence"/>
</dbReference>
<dbReference type="InterPro" id="IPR038109">
    <property type="entry name" value="DNA_bind_recomb_sf"/>
</dbReference>
<proteinExistence type="predicted"/>
<evidence type="ECO:0000259" key="3">
    <source>
        <dbReference type="PROSITE" id="PS51737"/>
    </source>
</evidence>
<dbReference type="PANTHER" id="PTHR30461">
    <property type="entry name" value="DNA-INVERTASE FROM LAMBDOID PROPHAGE"/>
    <property type="match status" value="1"/>
</dbReference>
<reference evidence="4 5" key="1">
    <citation type="submission" date="2018-05" db="EMBL/GenBank/DDBJ databases">
        <title>The Hungate 1000. A catalogue of reference genomes from the rumen microbiome.</title>
        <authorList>
            <person name="Kelly W."/>
        </authorList>
    </citation>
    <scope>NUCLEOTIDE SEQUENCE [LARGE SCALE GENOMIC DNA]</scope>
    <source>
        <strain evidence="4 5">SAb67</strain>
    </source>
</reference>
<keyword evidence="1" id="KW-0175">Coiled coil</keyword>
<dbReference type="Gene3D" id="3.40.50.1390">
    <property type="entry name" value="Resolvase, N-terminal catalytic domain"/>
    <property type="match status" value="1"/>
</dbReference>
<dbReference type="PROSITE" id="PS51736">
    <property type="entry name" value="RECOMBINASES_3"/>
    <property type="match status" value="1"/>
</dbReference>
<dbReference type="InterPro" id="IPR025827">
    <property type="entry name" value="Zn_ribbon_recom_dom"/>
</dbReference>
<dbReference type="Pfam" id="PF07508">
    <property type="entry name" value="Recombinase"/>
    <property type="match status" value="1"/>
</dbReference>
<dbReference type="InterPro" id="IPR011109">
    <property type="entry name" value="DNA_bind_recombinase_dom"/>
</dbReference>
<dbReference type="OrthoDB" id="9781670at2"/>
<dbReference type="AlphaFoldDB" id="A0A315YPV4"/>
<evidence type="ECO:0000313" key="5">
    <source>
        <dbReference type="Proteomes" id="UP000245720"/>
    </source>
</evidence>
<dbReference type="InterPro" id="IPR050639">
    <property type="entry name" value="SSR_resolvase"/>
</dbReference>
<gene>
    <name evidence="4" type="ORF">IE37_00974</name>
</gene>
<dbReference type="SMART" id="SM00857">
    <property type="entry name" value="Resolvase"/>
    <property type="match status" value="1"/>
</dbReference>
<dbReference type="EMBL" id="QGDI01000003">
    <property type="protein sequence ID" value="PWJ14042.1"/>
    <property type="molecule type" value="Genomic_DNA"/>
</dbReference>
<dbReference type="PANTHER" id="PTHR30461:SF23">
    <property type="entry name" value="DNA RECOMBINASE-RELATED"/>
    <property type="match status" value="1"/>
</dbReference>
<dbReference type="GO" id="GO:0003677">
    <property type="term" value="F:DNA binding"/>
    <property type="evidence" value="ECO:0007669"/>
    <property type="project" value="InterPro"/>
</dbReference>
<evidence type="ECO:0000313" key="4">
    <source>
        <dbReference type="EMBL" id="PWJ14042.1"/>
    </source>
</evidence>
<dbReference type="SUPFAM" id="SSF53041">
    <property type="entry name" value="Resolvase-like"/>
    <property type="match status" value="1"/>
</dbReference>
<organism evidence="4 5">
    <name type="scientific">Ruminococcus flavefaciens</name>
    <dbReference type="NCBI Taxonomy" id="1265"/>
    <lineage>
        <taxon>Bacteria</taxon>
        <taxon>Bacillati</taxon>
        <taxon>Bacillota</taxon>
        <taxon>Clostridia</taxon>
        <taxon>Eubacteriales</taxon>
        <taxon>Oscillospiraceae</taxon>
        <taxon>Ruminococcus</taxon>
    </lineage>
</organism>
<sequence length="496" mass="56887">MIAIYARQSVDRADSISIEQQIELCRYETRGEGYRNYVDRGYSGKNINRPQFMQMMEDIRSGIIHQVIVYKLDRISRSILDFSNMMEEFGKYNVKFISATEKFDTSSPMGNAMLNICIVFAQLERETIQKRVADAYYSRSRKSFYMGGPIPYGFRKVPALIDGVHTSMYEPVPEEAKAVELIYGLYAQPETSYGDVISRLNELGITKRGSSWARGRIREILLNPIYVRADVAVYDFLAENGADIENSPADFIGENGCYSYKSRENNKTPGTVYGERIVLAPHRGIVNSETWLRCREKCMSRKQVIPSQKAKNSWLCGKVKCGECGYALIAKEYRNGRDRYLMCSQKLASKSCGGAGTLCTDEVEHLVYSEMRNRLAKFRKLSCSDRTTHDAEQTALEIQLAETEREIRGLLEKVEGSDNALLRYINERVNALDSRRNDLTERINELSRKCGGNAEETDSHLKVWEELSFEDKRRVADILIRVIYVTSERLIIQWRI</sequence>
<dbReference type="Pfam" id="PF00239">
    <property type="entry name" value="Resolvase"/>
    <property type="match status" value="1"/>
</dbReference>
<dbReference type="InterPro" id="IPR006119">
    <property type="entry name" value="Resolv_N"/>
</dbReference>